<organism evidence="10 11">
    <name type="scientific">Lederbergia galactosidilytica</name>
    <dbReference type="NCBI Taxonomy" id="217031"/>
    <lineage>
        <taxon>Bacteria</taxon>
        <taxon>Bacillati</taxon>
        <taxon>Bacillota</taxon>
        <taxon>Bacilli</taxon>
        <taxon>Bacillales</taxon>
        <taxon>Bacillaceae</taxon>
        <taxon>Lederbergia</taxon>
    </lineage>
</organism>
<name>A0A0Q9Y8N1_9BACI</name>
<dbReference type="EMBL" id="LGPB01000038">
    <property type="protein sequence ID" value="KRG16265.1"/>
    <property type="molecule type" value="Genomic_DNA"/>
</dbReference>
<dbReference type="InterPro" id="IPR014729">
    <property type="entry name" value="Rossmann-like_a/b/a_fold"/>
</dbReference>
<evidence type="ECO:0000313" key="11">
    <source>
        <dbReference type="Proteomes" id="UP000053881"/>
    </source>
</evidence>
<feature type="binding site" evidence="9">
    <location>
        <begin position="30"/>
        <end position="37"/>
    </location>
    <ligand>
        <name>ATP</name>
        <dbReference type="ChEBI" id="CHEBI:30616"/>
    </ligand>
</feature>
<evidence type="ECO:0000256" key="5">
    <source>
        <dbReference type="ARBA" id="ARBA00022655"/>
    </source>
</evidence>
<evidence type="ECO:0000313" key="10">
    <source>
        <dbReference type="EMBL" id="KRG16265.1"/>
    </source>
</evidence>
<evidence type="ECO:0000256" key="6">
    <source>
        <dbReference type="ARBA" id="ARBA00022741"/>
    </source>
</evidence>
<reference evidence="10 11" key="1">
    <citation type="submission" date="2015-06" db="EMBL/GenBank/DDBJ databases">
        <title>Genome sequencing project of Bacillus galactosidilyticus PL133.</title>
        <authorList>
            <person name="Gaiero J."/>
            <person name="Nicol R."/>
            <person name="Habash M."/>
        </authorList>
    </citation>
    <scope>NUCLEOTIDE SEQUENCE [LARGE SCALE GENOMIC DNA]</scope>
    <source>
        <strain evidence="10 11">PL133</strain>
    </source>
</reference>
<feature type="binding site" evidence="9">
    <location>
        <position position="61"/>
    </location>
    <ligand>
        <name>(R)-pantoate</name>
        <dbReference type="ChEBI" id="CHEBI:15980"/>
    </ligand>
</feature>
<comment type="miscellaneous">
    <text evidence="9">The reaction proceeds by a bi uni uni bi ping pong mechanism.</text>
</comment>
<feature type="binding site" evidence="9">
    <location>
        <begin position="147"/>
        <end position="150"/>
    </location>
    <ligand>
        <name>ATP</name>
        <dbReference type="ChEBI" id="CHEBI:30616"/>
    </ligand>
</feature>
<dbReference type="Proteomes" id="UP000053881">
    <property type="component" value="Unassembled WGS sequence"/>
</dbReference>
<feature type="active site" description="Proton donor" evidence="9">
    <location>
        <position position="37"/>
    </location>
</feature>
<dbReference type="UniPathway" id="UPA00028">
    <property type="reaction ID" value="UER00005"/>
</dbReference>
<dbReference type="InterPro" id="IPR004821">
    <property type="entry name" value="Cyt_trans-like"/>
</dbReference>
<feature type="binding site" evidence="9">
    <location>
        <begin position="184"/>
        <end position="187"/>
    </location>
    <ligand>
        <name>ATP</name>
        <dbReference type="ChEBI" id="CHEBI:30616"/>
    </ligand>
</feature>
<dbReference type="NCBIfam" id="TIGR00125">
    <property type="entry name" value="cyt_tran_rel"/>
    <property type="match status" value="1"/>
</dbReference>
<comment type="subunit">
    <text evidence="9">Homodimer.</text>
</comment>
<dbReference type="GO" id="GO:0005524">
    <property type="term" value="F:ATP binding"/>
    <property type="evidence" value="ECO:0007669"/>
    <property type="project" value="UniProtKB-KW"/>
</dbReference>
<dbReference type="FunFam" id="3.40.50.620:FF:000013">
    <property type="entry name" value="Pantothenate synthetase"/>
    <property type="match status" value="1"/>
</dbReference>
<dbReference type="NCBIfam" id="TIGR00018">
    <property type="entry name" value="panC"/>
    <property type="match status" value="1"/>
</dbReference>
<comment type="caution">
    <text evidence="10">The sequence shown here is derived from an EMBL/GenBank/DDBJ whole genome shotgun (WGS) entry which is preliminary data.</text>
</comment>
<dbReference type="CDD" id="cd00560">
    <property type="entry name" value="PanC"/>
    <property type="match status" value="1"/>
</dbReference>
<evidence type="ECO:0000256" key="9">
    <source>
        <dbReference type="HAMAP-Rule" id="MF_00158"/>
    </source>
</evidence>
<comment type="similarity">
    <text evidence="2 9">Belongs to the pantothenate synthetase family.</text>
</comment>
<dbReference type="GO" id="GO:0005829">
    <property type="term" value="C:cytosol"/>
    <property type="evidence" value="ECO:0007669"/>
    <property type="project" value="TreeGrafter"/>
</dbReference>
<sequence length="294" mass="33312">MKIFTKKKDLQEHIQTLRTTGKTVGFVPTMGFLHEGHLKLVEKSVADNDCTVMSIFVNPLQFGPKEDFHAYPKDHDQDQRLAENAGVNILFMPDVAEMYSQEHPFRITVLQRTDQLCGKSRPGHFDGVATILIKLFHIVHPQRVYFGLKDAQQISVVDSLIEYFEFPIELIAVETVREQDGLARSSRNVNLTNLERKEAPSLYKALQIGKQLIDEGEKNIGNVIEVVSNYIEKNTSGKIDYIDLLSFPELQPLQLVKGKVILAIAIQFSQARLAIAIQFSQARLIDNIILNVKE</sequence>
<evidence type="ECO:0000256" key="4">
    <source>
        <dbReference type="ARBA" id="ARBA00022598"/>
    </source>
</evidence>
<gene>
    <name evidence="9" type="primary">panC</name>
    <name evidence="10" type="ORF">ACA29_04760</name>
</gene>
<dbReference type="GO" id="GO:0015940">
    <property type="term" value="P:pantothenate biosynthetic process"/>
    <property type="evidence" value="ECO:0007669"/>
    <property type="project" value="UniProtKB-UniRule"/>
</dbReference>
<dbReference type="HAMAP" id="MF_00158">
    <property type="entry name" value="PanC"/>
    <property type="match status" value="1"/>
</dbReference>
<dbReference type="Pfam" id="PF02569">
    <property type="entry name" value="Pantoate_ligase"/>
    <property type="match status" value="1"/>
</dbReference>
<keyword evidence="6 9" id="KW-0547">Nucleotide-binding</keyword>
<comment type="catalytic activity">
    <reaction evidence="8 9">
        <text>(R)-pantoate + beta-alanine + ATP = (R)-pantothenate + AMP + diphosphate + H(+)</text>
        <dbReference type="Rhea" id="RHEA:10912"/>
        <dbReference type="ChEBI" id="CHEBI:15378"/>
        <dbReference type="ChEBI" id="CHEBI:15980"/>
        <dbReference type="ChEBI" id="CHEBI:29032"/>
        <dbReference type="ChEBI" id="CHEBI:30616"/>
        <dbReference type="ChEBI" id="CHEBI:33019"/>
        <dbReference type="ChEBI" id="CHEBI:57966"/>
        <dbReference type="ChEBI" id="CHEBI:456215"/>
        <dbReference type="EC" id="6.3.2.1"/>
    </reaction>
</comment>
<evidence type="ECO:0000256" key="8">
    <source>
        <dbReference type="ARBA" id="ARBA00048258"/>
    </source>
</evidence>
<dbReference type="Gene3D" id="3.30.1300.10">
    <property type="entry name" value="Pantoate-beta-alanine ligase, C-terminal domain"/>
    <property type="match status" value="1"/>
</dbReference>
<keyword evidence="4 9" id="KW-0436">Ligase</keyword>
<evidence type="ECO:0000256" key="3">
    <source>
        <dbReference type="ARBA" id="ARBA00022490"/>
    </source>
</evidence>
<feature type="binding site" evidence="9">
    <location>
        <position position="176"/>
    </location>
    <ligand>
        <name>ATP</name>
        <dbReference type="ChEBI" id="CHEBI:30616"/>
    </ligand>
</feature>
<evidence type="ECO:0000256" key="1">
    <source>
        <dbReference type="ARBA" id="ARBA00004990"/>
    </source>
</evidence>
<dbReference type="PATRIC" id="fig|217031.4.peg.1604"/>
<comment type="pathway">
    <text evidence="1 9">Cofactor biosynthesis; (R)-pantothenate biosynthesis; (R)-pantothenate from (R)-pantoate and beta-alanine: step 1/1.</text>
</comment>
<dbReference type="PANTHER" id="PTHR21299:SF1">
    <property type="entry name" value="PANTOATE--BETA-ALANINE LIGASE"/>
    <property type="match status" value="1"/>
</dbReference>
<dbReference type="InterPro" id="IPR042176">
    <property type="entry name" value="Pantoate_ligase_C"/>
</dbReference>
<keyword evidence="3 9" id="KW-0963">Cytoplasm</keyword>
<dbReference type="PANTHER" id="PTHR21299">
    <property type="entry name" value="CYTIDYLATE KINASE/PANTOATE-BETA-ALANINE LIGASE"/>
    <property type="match status" value="1"/>
</dbReference>
<dbReference type="AlphaFoldDB" id="A0A0Q9Y8N1"/>
<feature type="binding site" evidence="9">
    <location>
        <position position="153"/>
    </location>
    <ligand>
        <name>(R)-pantoate</name>
        <dbReference type="ChEBI" id="CHEBI:15980"/>
    </ligand>
</feature>
<dbReference type="InterPro" id="IPR003721">
    <property type="entry name" value="Pantoate_ligase"/>
</dbReference>
<feature type="binding site" evidence="9">
    <location>
        <position position="61"/>
    </location>
    <ligand>
        <name>beta-alanine</name>
        <dbReference type="ChEBI" id="CHEBI:57966"/>
    </ligand>
</feature>
<comment type="subcellular location">
    <subcellularLocation>
        <location evidence="9">Cytoplasm</location>
    </subcellularLocation>
</comment>
<comment type="function">
    <text evidence="9">Catalyzes the condensation of pantoate with beta-alanine in an ATP-dependent reaction via a pantoyl-adenylate intermediate.</text>
</comment>
<dbReference type="GO" id="GO:0004592">
    <property type="term" value="F:pantoate-beta-alanine ligase activity"/>
    <property type="evidence" value="ECO:0007669"/>
    <property type="project" value="UniProtKB-UniRule"/>
</dbReference>
<dbReference type="Gene3D" id="3.40.50.620">
    <property type="entry name" value="HUPs"/>
    <property type="match status" value="1"/>
</dbReference>
<dbReference type="SUPFAM" id="SSF52374">
    <property type="entry name" value="Nucleotidylyl transferase"/>
    <property type="match status" value="1"/>
</dbReference>
<dbReference type="EC" id="6.3.2.1" evidence="9"/>
<evidence type="ECO:0000256" key="2">
    <source>
        <dbReference type="ARBA" id="ARBA00009256"/>
    </source>
</evidence>
<accession>A0A0Q9Y8N1</accession>
<keyword evidence="5 9" id="KW-0566">Pantothenate biosynthesis</keyword>
<proteinExistence type="inferred from homology"/>
<evidence type="ECO:0000256" key="7">
    <source>
        <dbReference type="ARBA" id="ARBA00022840"/>
    </source>
</evidence>
<protein>
    <recommendedName>
        <fullName evidence="9">Pantothenate synthetase</fullName>
        <shortName evidence="9">PS</shortName>
        <ecNumber evidence="9">6.3.2.1</ecNumber>
    </recommendedName>
    <alternativeName>
        <fullName evidence="9">Pantoate--beta-alanine ligase</fullName>
    </alternativeName>
    <alternativeName>
        <fullName evidence="9">Pantoate-activating enzyme</fullName>
    </alternativeName>
</protein>
<keyword evidence="7 9" id="KW-0067">ATP-binding</keyword>